<dbReference type="InterPro" id="IPR000150">
    <property type="entry name" value="Cof"/>
</dbReference>
<dbReference type="SFLD" id="SFLDS00003">
    <property type="entry name" value="Haloacid_Dehalogenase"/>
    <property type="match status" value="1"/>
</dbReference>
<evidence type="ECO:0000313" key="1">
    <source>
        <dbReference type="EMBL" id="GAA3364147.1"/>
    </source>
</evidence>
<dbReference type="Pfam" id="PF08282">
    <property type="entry name" value="Hydrolase_3"/>
    <property type="match status" value="1"/>
</dbReference>
<dbReference type="GO" id="GO:0016787">
    <property type="term" value="F:hydrolase activity"/>
    <property type="evidence" value="ECO:0007669"/>
    <property type="project" value="UniProtKB-KW"/>
</dbReference>
<dbReference type="Gene3D" id="3.30.1240.10">
    <property type="match status" value="1"/>
</dbReference>
<dbReference type="PANTHER" id="PTHR10000:SF8">
    <property type="entry name" value="HAD SUPERFAMILY HYDROLASE-LIKE, TYPE 3"/>
    <property type="match status" value="1"/>
</dbReference>
<reference evidence="2" key="1">
    <citation type="journal article" date="2019" name="Int. J. Syst. Evol. Microbiol.">
        <title>The Global Catalogue of Microorganisms (GCM) 10K type strain sequencing project: providing services to taxonomists for standard genome sequencing and annotation.</title>
        <authorList>
            <consortium name="The Broad Institute Genomics Platform"/>
            <consortium name="The Broad Institute Genome Sequencing Center for Infectious Disease"/>
            <person name="Wu L."/>
            <person name="Ma J."/>
        </authorList>
    </citation>
    <scope>NUCLEOTIDE SEQUENCE [LARGE SCALE GENOMIC DNA]</scope>
    <source>
        <strain evidence="2">JCM 9687</strain>
    </source>
</reference>
<dbReference type="Gene3D" id="3.40.50.1000">
    <property type="entry name" value="HAD superfamily/HAD-like"/>
    <property type="match status" value="1"/>
</dbReference>
<dbReference type="Proteomes" id="UP001500483">
    <property type="component" value="Unassembled WGS sequence"/>
</dbReference>
<evidence type="ECO:0000313" key="2">
    <source>
        <dbReference type="Proteomes" id="UP001500483"/>
    </source>
</evidence>
<protein>
    <submittedName>
        <fullName evidence="1">Cof-type HAD-IIB family hydrolase</fullName>
    </submittedName>
</protein>
<dbReference type="InterPro" id="IPR006379">
    <property type="entry name" value="HAD-SF_hydro_IIB"/>
</dbReference>
<proteinExistence type="predicted"/>
<organism evidence="1 2">
    <name type="scientific">Saccharopolyspora gregorii</name>
    <dbReference type="NCBI Taxonomy" id="33914"/>
    <lineage>
        <taxon>Bacteria</taxon>
        <taxon>Bacillati</taxon>
        <taxon>Actinomycetota</taxon>
        <taxon>Actinomycetes</taxon>
        <taxon>Pseudonocardiales</taxon>
        <taxon>Pseudonocardiaceae</taxon>
        <taxon>Saccharopolyspora</taxon>
    </lineage>
</organism>
<dbReference type="PANTHER" id="PTHR10000">
    <property type="entry name" value="PHOSPHOSERINE PHOSPHATASE"/>
    <property type="match status" value="1"/>
</dbReference>
<dbReference type="NCBIfam" id="TIGR00099">
    <property type="entry name" value="Cof-subfamily"/>
    <property type="match status" value="1"/>
</dbReference>
<keyword evidence="2" id="KW-1185">Reference proteome</keyword>
<dbReference type="EMBL" id="BAAAYK010000038">
    <property type="protein sequence ID" value="GAA3364147.1"/>
    <property type="molecule type" value="Genomic_DNA"/>
</dbReference>
<dbReference type="SFLD" id="SFLDG01140">
    <property type="entry name" value="C2.B:_Phosphomannomutase_and_P"/>
    <property type="match status" value="1"/>
</dbReference>
<name>A0ABP6RZE4_9PSEU</name>
<keyword evidence="1" id="KW-0378">Hydrolase</keyword>
<accession>A0ABP6RZE4</accession>
<dbReference type="InterPro" id="IPR023214">
    <property type="entry name" value="HAD_sf"/>
</dbReference>
<dbReference type="NCBIfam" id="TIGR01484">
    <property type="entry name" value="HAD-SF-IIB"/>
    <property type="match status" value="1"/>
</dbReference>
<dbReference type="InterPro" id="IPR036412">
    <property type="entry name" value="HAD-like_sf"/>
</dbReference>
<sequence>MRGLASMSRVNKPALVASDVDGTLLDPSVQVSERTARTVRAVVDDTPFVLVTGRPPRWVPQIVDGLGVAGIAVCSNGAVLYDAESDRVLHRTEMEPEQLRDAARELREALPGCTFAVERSTGRARDDVAEQFLAEAGFHRVWPNRDIRVVERSELFDRPAVKLMVLHEDRSTDLVPAVEEVLGPRLCLTCSMGGGPVELSAPGVDKGSGLAAVAEKLGVPPDEVIGFGDMPNDIPMLDWVGHGVAMRNAHPGVLEIADEVTGCNGQDGVAQVLERWWP</sequence>
<comment type="caution">
    <text evidence="1">The sequence shown here is derived from an EMBL/GenBank/DDBJ whole genome shotgun (WGS) entry which is preliminary data.</text>
</comment>
<gene>
    <name evidence="1" type="ORF">GCM10020366_58860</name>
</gene>
<dbReference type="SUPFAM" id="SSF56784">
    <property type="entry name" value="HAD-like"/>
    <property type="match status" value="1"/>
</dbReference>